<evidence type="ECO:0000256" key="2">
    <source>
        <dbReference type="ARBA" id="ARBA00022475"/>
    </source>
</evidence>
<evidence type="ECO:0000256" key="8">
    <source>
        <dbReference type="HAMAP-Rule" id="MF_01148"/>
    </source>
</evidence>
<keyword evidence="10" id="KW-0449">Lipoprotein</keyword>
<keyword evidence="4 8" id="KW-0812">Transmembrane</keyword>
<feature type="transmembrane region" description="Helical" evidence="8">
    <location>
        <begin position="147"/>
        <end position="167"/>
    </location>
</feature>
<dbReference type="GO" id="GO:0005886">
    <property type="term" value="C:plasma membrane"/>
    <property type="evidence" value="ECO:0007669"/>
    <property type="project" value="UniProtKB-SubCell"/>
</dbReference>
<dbReference type="Gene3D" id="3.60.110.10">
    <property type="entry name" value="Carbon-nitrogen hydrolase"/>
    <property type="match status" value="1"/>
</dbReference>
<dbReference type="InterPro" id="IPR045378">
    <property type="entry name" value="LNT_N"/>
</dbReference>
<evidence type="ECO:0000256" key="1">
    <source>
        <dbReference type="ARBA" id="ARBA00004651"/>
    </source>
</evidence>
<keyword evidence="7 8" id="KW-0012">Acyltransferase</keyword>
<dbReference type="InterPro" id="IPR036526">
    <property type="entry name" value="C-N_Hydrolase_sf"/>
</dbReference>
<evidence type="ECO:0000313" key="10">
    <source>
        <dbReference type="EMBL" id="QJC21772.1"/>
    </source>
</evidence>
<keyword evidence="3 8" id="KW-0808">Transferase</keyword>
<comment type="similarity">
    <text evidence="8">Belongs to the CN hydrolase family. Apolipoprotein N-acyltransferase subfamily.</text>
</comment>
<evidence type="ECO:0000313" key="11">
    <source>
        <dbReference type="Proteomes" id="UP000502298"/>
    </source>
</evidence>
<feature type="transmembrane region" description="Helical" evidence="8">
    <location>
        <begin position="179"/>
        <end position="198"/>
    </location>
</feature>
<dbReference type="Pfam" id="PF20154">
    <property type="entry name" value="LNT_N"/>
    <property type="match status" value="1"/>
</dbReference>
<feature type="transmembrane region" description="Helical" evidence="8">
    <location>
        <begin position="76"/>
        <end position="96"/>
    </location>
</feature>
<feature type="transmembrane region" description="Helical" evidence="8">
    <location>
        <begin position="108"/>
        <end position="127"/>
    </location>
</feature>
<comment type="catalytic activity">
    <reaction evidence="8">
        <text>N-terminal S-1,2-diacyl-sn-glyceryl-L-cysteinyl-[lipoprotein] + a glycerophospholipid = N-acyl-S-1,2-diacyl-sn-glyceryl-L-cysteinyl-[lipoprotein] + a 2-acyl-sn-glycero-3-phospholipid + H(+)</text>
        <dbReference type="Rhea" id="RHEA:48228"/>
        <dbReference type="Rhea" id="RHEA-COMP:14681"/>
        <dbReference type="Rhea" id="RHEA-COMP:14684"/>
        <dbReference type="ChEBI" id="CHEBI:15378"/>
        <dbReference type="ChEBI" id="CHEBI:136912"/>
        <dbReference type="ChEBI" id="CHEBI:140656"/>
        <dbReference type="ChEBI" id="CHEBI:140657"/>
        <dbReference type="ChEBI" id="CHEBI:140660"/>
        <dbReference type="EC" id="2.3.1.269"/>
    </reaction>
</comment>
<keyword evidence="2 8" id="KW-1003">Cell membrane</keyword>
<dbReference type="RefSeq" id="WP_168917712.1">
    <property type="nucleotide sequence ID" value="NZ_CP050804.1"/>
</dbReference>
<feature type="transmembrane region" description="Helical" evidence="8">
    <location>
        <begin position="20"/>
        <end position="42"/>
    </location>
</feature>
<keyword evidence="5 8" id="KW-1133">Transmembrane helix</keyword>
<dbReference type="Proteomes" id="UP000502298">
    <property type="component" value="Chromosome"/>
</dbReference>
<dbReference type="EC" id="2.3.1.269" evidence="8"/>
<dbReference type="KEGG" id="arca:HC352_04125"/>
<dbReference type="UniPathway" id="UPA00666"/>
<dbReference type="HAMAP" id="MF_01148">
    <property type="entry name" value="Lnt"/>
    <property type="match status" value="1"/>
</dbReference>
<dbReference type="PANTHER" id="PTHR38686">
    <property type="entry name" value="APOLIPOPROTEIN N-ACYLTRANSFERASE"/>
    <property type="match status" value="1"/>
</dbReference>
<dbReference type="PANTHER" id="PTHR38686:SF1">
    <property type="entry name" value="APOLIPOPROTEIN N-ACYLTRANSFERASE"/>
    <property type="match status" value="1"/>
</dbReference>
<comment type="pathway">
    <text evidence="8">Protein modification; lipoprotein biosynthesis (N-acyl transfer).</text>
</comment>
<evidence type="ECO:0000256" key="7">
    <source>
        <dbReference type="ARBA" id="ARBA00023315"/>
    </source>
</evidence>
<organism evidence="10 11">
    <name type="scientific">Arcanobacterium buesumense</name>
    <dbReference type="NCBI Taxonomy" id="2722751"/>
    <lineage>
        <taxon>Bacteria</taxon>
        <taxon>Bacillati</taxon>
        <taxon>Actinomycetota</taxon>
        <taxon>Actinomycetes</taxon>
        <taxon>Actinomycetales</taxon>
        <taxon>Actinomycetaceae</taxon>
        <taxon>Arcanobacterium</taxon>
    </lineage>
</organism>
<name>A0A6H2ELE9_9ACTO</name>
<dbReference type="GO" id="GO:0016410">
    <property type="term" value="F:N-acyltransferase activity"/>
    <property type="evidence" value="ECO:0007669"/>
    <property type="project" value="UniProtKB-UniRule"/>
</dbReference>
<feature type="transmembrane region" description="Helical" evidence="8">
    <location>
        <begin position="49"/>
        <end position="70"/>
    </location>
</feature>
<dbReference type="CDD" id="cd07571">
    <property type="entry name" value="ALP_N-acyl_transferase"/>
    <property type="match status" value="1"/>
</dbReference>
<feature type="transmembrane region" description="Helical" evidence="8">
    <location>
        <begin position="482"/>
        <end position="498"/>
    </location>
</feature>
<dbReference type="EMBL" id="CP050804">
    <property type="protein sequence ID" value="QJC21772.1"/>
    <property type="molecule type" value="Genomic_DNA"/>
</dbReference>
<evidence type="ECO:0000256" key="5">
    <source>
        <dbReference type="ARBA" id="ARBA00022989"/>
    </source>
</evidence>
<evidence type="ECO:0000256" key="4">
    <source>
        <dbReference type="ARBA" id="ARBA00022692"/>
    </source>
</evidence>
<gene>
    <name evidence="8 10" type="primary">lnt</name>
    <name evidence="10" type="ORF">HC352_04125</name>
</gene>
<dbReference type="PROSITE" id="PS50263">
    <property type="entry name" value="CN_HYDROLASE"/>
    <property type="match status" value="1"/>
</dbReference>
<proteinExistence type="inferred from homology"/>
<protein>
    <recommendedName>
        <fullName evidence="8">Apolipoprotein N-acyltransferase</fullName>
        <shortName evidence="8">ALP N-acyltransferase</shortName>
        <ecNumber evidence="8">2.3.1.269</ecNumber>
    </recommendedName>
</protein>
<keyword evidence="6 8" id="KW-0472">Membrane</keyword>
<dbReference type="InterPro" id="IPR004563">
    <property type="entry name" value="Apolipo_AcylTrfase"/>
</dbReference>
<feature type="domain" description="CN hydrolase" evidence="9">
    <location>
        <begin position="208"/>
        <end position="468"/>
    </location>
</feature>
<accession>A0A6H2ELE9</accession>
<evidence type="ECO:0000256" key="6">
    <source>
        <dbReference type="ARBA" id="ARBA00023136"/>
    </source>
</evidence>
<comment type="subcellular location">
    <subcellularLocation>
        <location evidence="1 8">Cell membrane</location>
        <topology evidence="1 8">Multi-pass membrane protein</topology>
    </subcellularLocation>
</comment>
<dbReference type="Pfam" id="PF00795">
    <property type="entry name" value="CN_hydrolase"/>
    <property type="match status" value="1"/>
</dbReference>
<comment type="function">
    <text evidence="8">Catalyzes the phospholipid dependent N-acylation of the N-terminal cysteine of apolipoprotein, the last step in lipoprotein maturation.</text>
</comment>
<reference evidence="10 11" key="1">
    <citation type="submission" date="2020-03" db="EMBL/GenBank/DDBJ databases">
        <title>Complete genome of Arcanobacterium buesumensis sp. nov. strain 2701.</title>
        <authorList>
            <person name="Borowiak M."/>
            <person name="Alssahen M."/>
            <person name="Laemmler C."/>
            <person name="Malorny B."/>
            <person name="Hassan A."/>
            <person name="Prenger-Berninghoff E."/>
            <person name="Ploetz M."/>
            <person name="Abdulmawjood A."/>
        </authorList>
    </citation>
    <scope>NUCLEOTIDE SEQUENCE [LARGE SCALE GENOMIC DNA]</scope>
    <source>
        <strain evidence="10 11">2701</strain>
    </source>
</reference>
<dbReference type="InterPro" id="IPR003010">
    <property type="entry name" value="C-N_Hydrolase"/>
</dbReference>
<dbReference type="AlphaFoldDB" id="A0A6H2ELE9"/>
<evidence type="ECO:0000256" key="3">
    <source>
        <dbReference type="ARBA" id="ARBA00022679"/>
    </source>
</evidence>
<dbReference type="GO" id="GO:0042158">
    <property type="term" value="P:lipoprotein biosynthetic process"/>
    <property type="evidence" value="ECO:0007669"/>
    <property type="project" value="UniProtKB-UniRule"/>
</dbReference>
<keyword evidence="11" id="KW-1185">Reference proteome</keyword>
<evidence type="ECO:0000259" key="9">
    <source>
        <dbReference type="PROSITE" id="PS50263"/>
    </source>
</evidence>
<dbReference type="NCBIfam" id="TIGR00546">
    <property type="entry name" value="lnt"/>
    <property type="match status" value="1"/>
</dbReference>
<dbReference type="SUPFAM" id="SSF56317">
    <property type="entry name" value="Carbon-nitrogen hydrolase"/>
    <property type="match status" value="1"/>
</dbReference>
<sequence>MSFLSRLAISVLGGCAMWAAHAPLSLWPLVFLSLASLWLSIYHTTVMRAFLLGAVWGMSFFTPHLFWASIAADSLLALTALVVSQSLFIAIVALLWSQISRMPSIYSWIFAALVWAGLEHVRGSLPFGGMPWGKIAFALNDSPLISLAPWGSTLLVGCAGSAISILISQALLAFPSCPYRGIASIGIACMGLICPLLLPIGGKPDGNITIGIIQGNSPTKEEVPDGWLRALEVTRNHANLANKVSGADLVVFPESTSDHDIREDSQAYDLIDGIIKDVRVPILLGTQEYVENGRYNDYLAIDETGEIVARYSKQHPVPFGEYIPLRSYIAQISDTVAHIIDQVRIDMLPGKGPARLDIHTARGDVGVATPICFEVAYDDLVAEAIVGVQNQNPASLIVVPTNNASFGKSGEPYQQFEMTRFRAVEHGRSAIQVSTTGVSGLIEPNGVVRYVSELLDSDARVVDVTLRKDLKFATVTAVYREYLGYVFVLIGTCVAILARRRYGKYHNAD</sequence>